<feature type="compositionally biased region" description="Low complexity" evidence="1">
    <location>
        <begin position="754"/>
        <end position="771"/>
    </location>
</feature>
<sequence length="942" mass="99344">MDSMESMITVASANLSGQIVIALRGGTLLHFVVVMEDGIPKLKLVGQKVMEREISCIDLHPFSSGLGLDNNVMEDDSMNFRRSAVVAVGLWDDFTVRLLSLSSSLNEVLRINLGTSSSTTDVEEMEEVKTEDEDTAEGGGHHMMARSLCLVTLDSTSASSSSTKNGGGGGTKVDMLLVGLGDGKLVSFAVVYTSGIWMVHSRKEVSLGTQGIHLIPFQNDASSSSDGEKTTIASSGTCVLATGDRPTVVYLTGGGSNNNTITKDDGTIQYANPKLCYSNVSLAADAEESGGTGAAAAKASQQNVAVNVATPFCSSLFSLDSSSSSNAAATSSASGTNKKSYSLCIADETTLRLGVIDDIQKLHVSTFALKMTPRRIAHHSAGRVFCVGCIADRSGGEESGSSSGVNHLGSEANMGNCVRFFDDSTFEEVDRIDLEPYEMILSMQSTRLCITDSDTTTTATTATSGKSENEDGSTTDKCFKPYLLIGTAYAYPDENEPTRGRILVIQCNNAESTGGGGAKSDGVHENNEGEQGGKSSGGSSSLFRTARIITEMQTAGAVYSICPFYNGTILVTVNSKTHLCQFTDGSSGSVGGEVPELKFVGAGHHGHILSLFVKSLASPNETGNNANATSLSSSQMQQQQPQLAIVGDIMRSVSVVEYHPHHQTLEEVARDYNANWTTAIEMLSTDLYLGGENWNNLFVLRRNSSATSEEIRCRLDTVGEFHLGEMPNKFMSGSLIMPSSSSSVGAGGGGGGSASNSSGSSLPLSPSGKNSMGPSSGPRNSSTSKKTSIMIGSETLYATVDGSIGSVLGLDRASLAFFSTLERSMTRIIRPVGDLSHAEYRAFEAERRLHPSRGFVDGDLVESFLDLDRESMEKVVRDMNEDGRWDVDDNVGGPGVDNAASGGTNEEENEEDLGSSGGGGGQDRLLSVDDVLAMVEEISMLH</sequence>
<dbReference type="InterPro" id="IPR015943">
    <property type="entry name" value="WD40/YVTN_repeat-like_dom_sf"/>
</dbReference>
<dbReference type="AlphaFoldDB" id="A0A7S4RWU2"/>
<dbReference type="InterPro" id="IPR004871">
    <property type="entry name" value="RSE1/DDB1/CPSF1_C"/>
</dbReference>
<dbReference type="EMBL" id="HBNS01031919">
    <property type="protein sequence ID" value="CAE4626452.1"/>
    <property type="molecule type" value="Transcribed_RNA"/>
</dbReference>
<proteinExistence type="predicted"/>
<dbReference type="InterPro" id="IPR058543">
    <property type="entry name" value="Beta-prop_RSE1/DDB1/CPSF1_2nd"/>
</dbReference>
<organism evidence="4">
    <name type="scientific">Ditylum brightwellii</name>
    <dbReference type="NCBI Taxonomy" id="49249"/>
    <lineage>
        <taxon>Eukaryota</taxon>
        <taxon>Sar</taxon>
        <taxon>Stramenopiles</taxon>
        <taxon>Ochrophyta</taxon>
        <taxon>Bacillariophyta</taxon>
        <taxon>Mediophyceae</taxon>
        <taxon>Lithodesmiophycidae</taxon>
        <taxon>Lithodesmiales</taxon>
        <taxon>Lithodesmiaceae</taxon>
        <taxon>Ditylum</taxon>
    </lineage>
</organism>
<feature type="region of interest" description="Disordered" evidence="1">
    <location>
        <begin position="741"/>
        <end position="786"/>
    </location>
</feature>
<reference evidence="4" key="1">
    <citation type="submission" date="2021-01" db="EMBL/GenBank/DDBJ databases">
        <authorList>
            <person name="Corre E."/>
            <person name="Pelletier E."/>
            <person name="Niang G."/>
            <person name="Scheremetjew M."/>
            <person name="Finn R."/>
            <person name="Kale V."/>
            <person name="Holt S."/>
            <person name="Cochrane G."/>
            <person name="Meng A."/>
            <person name="Brown T."/>
            <person name="Cohen L."/>
        </authorList>
    </citation>
    <scope>NUCLEOTIDE SEQUENCE</scope>
    <source>
        <strain evidence="4">GSO104</strain>
    </source>
</reference>
<dbReference type="GO" id="GO:0005634">
    <property type="term" value="C:nucleus"/>
    <property type="evidence" value="ECO:0007669"/>
    <property type="project" value="InterPro"/>
</dbReference>
<feature type="domain" description="RSE1/DDB1/CPSF1 C-terminal" evidence="2">
    <location>
        <begin position="640"/>
        <end position="866"/>
    </location>
</feature>
<name>A0A7S4RWU2_9STRA</name>
<evidence type="ECO:0000259" key="3">
    <source>
        <dbReference type="Pfam" id="PF23726"/>
    </source>
</evidence>
<feature type="domain" description="RSE1/DDB1/CPSF1 C-terminal" evidence="2">
    <location>
        <begin position="417"/>
        <end position="584"/>
    </location>
</feature>
<evidence type="ECO:0000313" key="4">
    <source>
        <dbReference type="EMBL" id="CAE4626452.1"/>
    </source>
</evidence>
<evidence type="ECO:0008006" key="5">
    <source>
        <dbReference type="Google" id="ProtNLM"/>
    </source>
</evidence>
<gene>
    <name evidence="4" type="ORF">DBRI00130_LOCUS25007</name>
</gene>
<dbReference type="Gene3D" id="1.10.150.910">
    <property type="match status" value="1"/>
</dbReference>
<feature type="domain" description="RSE1/DDB1/CPSF1 second beta-propeller" evidence="3">
    <location>
        <begin position="5"/>
        <end position="252"/>
    </location>
</feature>
<dbReference type="InterPro" id="IPR050358">
    <property type="entry name" value="RSE1/DDB1/CFT1"/>
</dbReference>
<dbReference type="GO" id="GO:0003676">
    <property type="term" value="F:nucleic acid binding"/>
    <property type="evidence" value="ECO:0007669"/>
    <property type="project" value="InterPro"/>
</dbReference>
<feature type="region of interest" description="Disordered" evidence="1">
    <location>
        <begin position="881"/>
        <end position="925"/>
    </location>
</feature>
<dbReference type="PANTHER" id="PTHR10644">
    <property type="entry name" value="DNA REPAIR/RNA PROCESSING CPSF FAMILY"/>
    <property type="match status" value="1"/>
</dbReference>
<dbReference type="Pfam" id="PF23726">
    <property type="entry name" value="Beta-prop_RSE1_2nd"/>
    <property type="match status" value="1"/>
</dbReference>
<protein>
    <recommendedName>
        <fullName evidence="5">DNA damage-binding protein 1</fullName>
    </recommendedName>
</protein>
<feature type="region of interest" description="Disordered" evidence="1">
    <location>
        <begin position="513"/>
        <end position="540"/>
    </location>
</feature>
<accession>A0A7S4RWU2</accession>
<feature type="compositionally biased region" description="Polar residues" evidence="1">
    <location>
        <begin position="772"/>
        <end position="786"/>
    </location>
</feature>
<dbReference type="Gene3D" id="2.130.10.10">
    <property type="entry name" value="YVTN repeat-like/Quinoprotein amine dehydrogenase"/>
    <property type="match status" value="1"/>
</dbReference>
<evidence type="ECO:0000259" key="2">
    <source>
        <dbReference type="Pfam" id="PF03178"/>
    </source>
</evidence>
<evidence type="ECO:0000256" key="1">
    <source>
        <dbReference type="SAM" id="MobiDB-lite"/>
    </source>
</evidence>
<dbReference type="Pfam" id="PF03178">
    <property type="entry name" value="CPSF_A"/>
    <property type="match status" value="2"/>
</dbReference>